<evidence type="ECO:0000313" key="7">
    <source>
        <dbReference type="EMBL" id="WEK03237.1"/>
    </source>
</evidence>
<accession>A0AAJ5VS47</accession>
<dbReference type="Pfam" id="PF00497">
    <property type="entry name" value="SBP_bac_3"/>
    <property type="match status" value="1"/>
</dbReference>
<gene>
    <name evidence="7" type="ORF">P0Y65_13615</name>
</gene>
<reference evidence="7" key="1">
    <citation type="submission" date="2023-03" db="EMBL/GenBank/DDBJ databases">
        <title>Andean soil-derived lignocellulolytic bacterial consortium as a source of novel taxa and putative plastic-active enzymes.</title>
        <authorList>
            <person name="Diaz-Garcia L."/>
            <person name="Chuvochina M."/>
            <person name="Feuerriegel G."/>
            <person name="Bunk B."/>
            <person name="Sproer C."/>
            <person name="Streit W.R."/>
            <person name="Rodriguez L.M."/>
            <person name="Overmann J."/>
            <person name="Jimenez D.J."/>
        </authorList>
    </citation>
    <scope>NUCLEOTIDE SEQUENCE</scope>
    <source>
        <strain evidence="7">MAG 4196</strain>
    </source>
</reference>
<dbReference type="InterPro" id="IPR001638">
    <property type="entry name" value="Solute-binding_3/MltF_N"/>
</dbReference>
<name>A0AAJ5VS47_9HYPH</name>
<evidence type="ECO:0000256" key="3">
    <source>
        <dbReference type="ARBA" id="ARBA00022729"/>
    </source>
</evidence>
<feature type="chain" id="PRO_5042564055" evidence="5">
    <location>
        <begin position="24"/>
        <end position="252"/>
    </location>
</feature>
<evidence type="ECO:0000256" key="1">
    <source>
        <dbReference type="ARBA" id="ARBA00004196"/>
    </source>
</evidence>
<dbReference type="SMART" id="SM00062">
    <property type="entry name" value="PBPb"/>
    <property type="match status" value="1"/>
</dbReference>
<feature type="signal peptide" evidence="5">
    <location>
        <begin position="1"/>
        <end position="23"/>
    </location>
</feature>
<dbReference type="Proteomes" id="UP001217476">
    <property type="component" value="Chromosome"/>
</dbReference>
<dbReference type="PANTHER" id="PTHR35936">
    <property type="entry name" value="MEMBRANE-BOUND LYTIC MUREIN TRANSGLYCOSYLASE F"/>
    <property type="match status" value="1"/>
</dbReference>
<dbReference type="PROSITE" id="PS01039">
    <property type="entry name" value="SBP_BACTERIAL_3"/>
    <property type="match status" value="1"/>
</dbReference>
<dbReference type="EMBL" id="CP119312">
    <property type="protein sequence ID" value="WEK03237.1"/>
    <property type="molecule type" value="Genomic_DNA"/>
</dbReference>
<dbReference type="AlphaFoldDB" id="A0AAJ5VS47"/>
<organism evidence="7 8">
    <name type="scientific">Candidatus Devosia phytovorans</name>
    <dbReference type="NCBI Taxonomy" id="3121372"/>
    <lineage>
        <taxon>Bacteria</taxon>
        <taxon>Pseudomonadati</taxon>
        <taxon>Pseudomonadota</taxon>
        <taxon>Alphaproteobacteria</taxon>
        <taxon>Hyphomicrobiales</taxon>
        <taxon>Devosiaceae</taxon>
        <taxon>Devosia</taxon>
    </lineage>
</organism>
<evidence type="ECO:0000256" key="4">
    <source>
        <dbReference type="RuleBase" id="RU003744"/>
    </source>
</evidence>
<comment type="subcellular location">
    <subcellularLocation>
        <location evidence="1">Cell envelope</location>
    </subcellularLocation>
</comment>
<evidence type="ECO:0000256" key="2">
    <source>
        <dbReference type="ARBA" id="ARBA00010333"/>
    </source>
</evidence>
<keyword evidence="3 5" id="KW-0732">Signal</keyword>
<evidence type="ECO:0000259" key="6">
    <source>
        <dbReference type="SMART" id="SM00062"/>
    </source>
</evidence>
<evidence type="ECO:0000256" key="5">
    <source>
        <dbReference type="SAM" id="SignalP"/>
    </source>
</evidence>
<feature type="domain" description="Solute-binding protein family 3/N-terminal" evidence="6">
    <location>
        <begin position="25"/>
        <end position="250"/>
    </location>
</feature>
<dbReference type="Gene3D" id="3.40.190.10">
    <property type="entry name" value="Periplasmic binding protein-like II"/>
    <property type="match status" value="2"/>
</dbReference>
<protein>
    <submittedName>
        <fullName evidence="7">Transporter substrate-binding domain-containing protein</fullName>
    </submittedName>
</protein>
<dbReference type="GO" id="GO:0030313">
    <property type="term" value="C:cell envelope"/>
    <property type="evidence" value="ECO:0007669"/>
    <property type="project" value="UniProtKB-SubCell"/>
</dbReference>
<dbReference type="InterPro" id="IPR018313">
    <property type="entry name" value="SBP_3_CS"/>
</dbReference>
<sequence length="252" mass="27367">MAKLKMLAMIFGISIGMCSIAMSQPLRIATEGAYPPFNFVDEKGELAGFDVDIAKALCVDMDRQCTFVAVPWADIIGGLQASNYDVIVASMAYSDERAELVDFTEPYYRSYSAFVADPSKFADTTPKALRGKRIATNEGTIQAEFLTKYYPESEILLTIDQPAAYKLLASGAADLMMGDAIEQLSFLESAEGAAFSYIGDPVTGDYVQTSARIAVHKGDSALLEAINGSLKNIKLDGTYDRLNAAYFPFSID</sequence>
<comment type="similarity">
    <text evidence="2 4">Belongs to the bacterial solute-binding protein 3 family.</text>
</comment>
<evidence type="ECO:0000313" key="8">
    <source>
        <dbReference type="Proteomes" id="UP001217476"/>
    </source>
</evidence>
<dbReference type="SUPFAM" id="SSF53850">
    <property type="entry name" value="Periplasmic binding protein-like II"/>
    <property type="match status" value="1"/>
</dbReference>
<dbReference type="PANTHER" id="PTHR35936:SF17">
    <property type="entry name" value="ARGININE-BINDING EXTRACELLULAR PROTEIN ARTP"/>
    <property type="match status" value="1"/>
</dbReference>
<proteinExistence type="inferred from homology"/>